<evidence type="ECO:0000256" key="2">
    <source>
        <dbReference type="ARBA" id="ARBA00022475"/>
    </source>
</evidence>
<dbReference type="Proteomes" id="UP001501742">
    <property type="component" value="Unassembled WGS sequence"/>
</dbReference>
<feature type="transmembrane region" description="Helical" evidence="6">
    <location>
        <begin position="414"/>
        <end position="431"/>
    </location>
</feature>
<feature type="transmembrane region" description="Helical" evidence="6">
    <location>
        <begin position="156"/>
        <end position="175"/>
    </location>
</feature>
<evidence type="ECO:0000313" key="8">
    <source>
        <dbReference type="Proteomes" id="UP001501742"/>
    </source>
</evidence>
<sequence length="471" mass="49094">MHVRGARIWRRVQPGTWTLAGMTSDTAAPPQDGTGSKLQQAITGPLLFLFILGDVLGAGIYALMGTLSKDVGGALWAPLLLALLLALLTAGSYAELVTKYPKAGGAAVFAERAYKVPLVSFLVGFSMLAAGVTSAAGLSLAFAGDYLGTFIDVPPVPAAIVFLALVACLNARGISDSLRSNVVMTIIELSGLVIVIVTVAVMVGGGGGDVSRIGAFPAEANPALATLSAAIVAYYSFVGFETSANVAEEVREPRKVYPRALFGSLATAGVVYVLVALASSIALPASELSDSSGPLLAVVAATGVPIPDWVFSIIALVAVANGALLTMIMASRVTYGMAEQRLLPRLLGRVLPNRKTPWTAIVATTVVAMLLTLVGDVGTLAETVVLLLLFVFISTNVAVLVLRKDRVEHEHFRVWTFVPVLGVASCVLLLTQQSGQVWLYAAVLLAVGVVLFFVARATRGRDRTDSETSAS</sequence>
<organism evidence="7 8">
    <name type="scientific">Curtobacterium herbarum</name>
    <dbReference type="NCBI Taxonomy" id="150122"/>
    <lineage>
        <taxon>Bacteria</taxon>
        <taxon>Bacillati</taxon>
        <taxon>Actinomycetota</taxon>
        <taxon>Actinomycetes</taxon>
        <taxon>Micrococcales</taxon>
        <taxon>Microbacteriaceae</taxon>
        <taxon>Curtobacterium</taxon>
    </lineage>
</organism>
<comment type="caution">
    <text evidence="7">The sequence shown here is derived from an EMBL/GenBank/DDBJ whole genome shotgun (WGS) entry which is preliminary data.</text>
</comment>
<dbReference type="Gene3D" id="1.20.1740.10">
    <property type="entry name" value="Amino acid/polyamine transporter I"/>
    <property type="match status" value="1"/>
</dbReference>
<dbReference type="InterPro" id="IPR002293">
    <property type="entry name" value="AA/rel_permease1"/>
</dbReference>
<evidence type="ECO:0000256" key="3">
    <source>
        <dbReference type="ARBA" id="ARBA00022692"/>
    </source>
</evidence>
<feature type="transmembrane region" description="Helical" evidence="6">
    <location>
        <begin position="309"/>
        <end position="335"/>
    </location>
</feature>
<feature type="transmembrane region" description="Helical" evidence="6">
    <location>
        <begin position="223"/>
        <end position="240"/>
    </location>
</feature>
<keyword evidence="5 6" id="KW-0472">Membrane</keyword>
<keyword evidence="4 6" id="KW-1133">Transmembrane helix</keyword>
<evidence type="ECO:0000256" key="5">
    <source>
        <dbReference type="ARBA" id="ARBA00023136"/>
    </source>
</evidence>
<evidence type="ECO:0000256" key="1">
    <source>
        <dbReference type="ARBA" id="ARBA00004651"/>
    </source>
</evidence>
<dbReference type="EMBL" id="BAAAJX010000005">
    <property type="protein sequence ID" value="GAA1492942.1"/>
    <property type="molecule type" value="Genomic_DNA"/>
</dbReference>
<keyword evidence="2" id="KW-1003">Cell membrane</keyword>
<evidence type="ECO:0000313" key="7">
    <source>
        <dbReference type="EMBL" id="GAA1492942.1"/>
    </source>
</evidence>
<dbReference type="PANTHER" id="PTHR42770:SF11">
    <property type="entry name" value="INNER MEMBRANE TRANSPORT PROTEIN YBAT"/>
    <property type="match status" value="1"/>
</dbReference>
<comment type="subcellular location">
    <subcellularLocation>
        <location evidence="1">Cell membrane</location>
        <topology evidence="1">Multi-pass membrane protein</topology>
    </subcellularLocation>
</comment>
<dbReference type="Pfam" id="PF13520">
    <property type="entry name" value="AA_permease_2"/>
    <property type="match status" value="1"/>
</dbReference>
<keyword evidence="3 6" id="KW-0812">Transmembrane</keyword>
<protein>
    <submittedName>
        <fullName evidence="7">APC family permease</fullName>
    </submittedName>
</protein>
<dbReference type="InterPro" id="IPR050367">
    <property type="entry name" value="APC_superfamily"/>
</dbReference>
<feature type="transmembrane region" description="Helical" evidence="6">
    <location>
        <begin position="182"/>
        <end position="203"/>
    </location>
</feature>
<dbReference type="PANTHER" id="PTHR42770">
    <property type="entry name" value="AMINO ACID TRANSPORTER-RELATED"/>
    <property type="match status" value="1"/>
</dbReference>
<name>A0ABN1ZCF9_9MICO</name>
<gene>
    <name evidence="7" type="ORF">GCM10009627_12880</name>
</gene>
<feature type="transmembrane region" description="Helical" evidence="6">
    <location>
        <begin position="118"/>
        <end position="144"/>
    </location>
</feature>
<feature type="transmembrane region" description="Helical" evidence="6">
    <location>
        <begin position="356"/>
        <end position="374"/>
    </location>
</feature>
<feature type="transmembrane region" description="Helical" evidence="6">
    <location>
        <begin position="437"/>
        <end position="455"/>
    </location>
</feature>
<proteinExistence type="predicted"/>
<accession>A0ABN1ZCF9</accession>
<feature type="transmembrane region" description="Helical" evidence="6">
    <location>
        <begin position="261"/>
        <end position="283"/>
    </location>
</feature>
<reference evidence="7 8" key="1">
    <citation type="journal article" date="2019" name="Int. J. Syst. Evol. Microbiol.">
        <title>The Global Catalogue of Microorganisms (GCM) 10K type strain sequencing project: providing services to taxonomists for standard genome sequencing and annotation.</title>
        <authorList>
            <consortium name="The Broad Institute Genomics Platform"/>
            <consortium name="The Broad Institute Genome Sequencing Center for Infectious Disease"/>
            <person name="Wu L."/>
            <person name="Ma J."/>
        </authorList>
    </citation>
    <scope>NUCLEOTIDE SEQUENCE [LARGE SCALE GENOMIC DNA]</scope>
    <source>
        <strain evidence="7 8">JCM 12140</strain>
    </source>
</reference>
<feature type="transmembrane region" description="Helical" evidence="6">
    <location>
        <begin position="46"/>
        <end position="64"/>
    </location>
</feature>
<keyword evidence="8" id="KW-1185">Reference proteome</keyword>
<dbReference type="PIRSF" id="PIRSF006060">
    <property type="entry name" value="AA_transporter"/>
    <property type="match status" value="1"/>
</dbReference>
<feature type="transmembrane region" description="Helical" evidence="6">
    <location>
        <begin position="76"/>
        <end position="97"/>
    </location>
</feature>
<evidence type="ECO:0000256" key="4">
    <source>
        <dbReference type="ARBA" id="ARBA00022989"/>
    </source>
</evidence>
<evidence type="ECO:0000256" key="6">
    <source>
        <dbReference type="SAM" id="Phobius"/>
    </source>
</evidence>
<feature type="transmembrane region" description="Helical" evidence="6">
    <location>
        <begin position="380"/>
        <end position="402"/>
    </location>
</feature>